<keyword evidence="7" id="KW-0012">Acyltransferase</keyword>
<dbReference type="CDD" id="cd08956">
    <property type="entry name" value="KR_3_FAS_SDR_x"/>
    <property type="match status" value="1"/>
</dbReference>
<dbReference type="Pfam" id="PF00550">
    <property type="entry name" value="PP-binding"/>
    <property type="match status" value="1"/>
</dbReference>
<dbReference type="PROSITE" id="PS50075">
    <property type="entry name" value="CARRIER"/>
    <property type="match status" value="1"/>
</dbReference>
<dbReference type="SUPFAM" id="SSF53901">
    <property type="entry name" value="Thiolase-like"/>
    <property type="match status" value="1"/>
</dbReference>
<dbReference type="InterPro" id="IPR016035">
    <property type="entry name" value="Acyl_Trfase/lysoPLipase"/>
</dbReference>
<dbReference type="RefSeq" id="WP_153462278.1">
    <property type="nucleotide sequence ID" value="NZ_WBOF01000001.1"/>
</dbReference>
<dbReference type="PROSITE" id="PS52004">
    <property type="entry name" value="KS3_2"/>
    <property type="match status" value="1"/>
</dbReference>
<dbReference type="Pfam" id="PF14765">
    <property type="entry name" value="PS-DH"/>
    <property type="match status" value="1"/>
</dbReference>
<evidence type="ECO:0000259" key="10">
    <source>
        <dbReference type="PROSITE" id="PS52004"/>
    </source>
</evidence>
<sequence>MTTETDEQQEKLLRYLKKSVIELNETRALLREKEERATEPLAVVGMSCRYPGADSPEELWEVVAEGRDTISGFPVDRGWDLEGIYDPDPDRLGASYTRAGGFVSSATMFDADFFGISPREALSMDPQQRLLLELSWEAFEDAGIDPASLRGSDTGVYTGVGPSDYAAVPAGAAPQIEGLRLTGGTTSVVSGRVAYAFGLEGPAMSVDTACSSSLVALHLAAQALRAGECSLALVGGVTVLAGPTLFVDFSRQRGLAPDGRCKPYAAAADGTGFSDGAGVVMLERLSDARRNGHRVLAVVRGSAVNQDGASNGLTAPNGPSQERVIRQALANAGVSAADVDAVEGHGTGTQLGDPIEAQALLATYGQEREHGPLWLGSIKSNIGHSSAGAGLAGVIKMVQALRNETLPATLHVDRPSPHVDWESGGVELLTETRPWKAGDRPRRAGVSAFGVGGTNCHVILEEAPVDEPADAVEPAPVAGLPVVPVPVSGRGTTALRAQADRLRASVLARPELTAAEVGFSSATTRAHLDQRAVVLASDRATLLSGLAELAAGGTSAAVAEGRVLTPGALPVFVFPGQGAQWVGMAVELLDSSPVFAAEIAACGEALSEFVDWKLDDVLRGTEGAPSYERVDVVQPALWAVMVSLAALWRSYGVEPMAVVGHSQGEIAAAVVAGALSLADGARVAALRSRAIAERLAGLGGMVSVTAPVERVEELIAPSGGRASIAAVNGPAAVVVSGEPGALEELLAACEREEVWARRIAVDYASHSTQVESIEDELAKVLAPVAPMPGTIPFYSTTVGGFVDTTVLDGAYWYRNLRGRVGFEPAIRALVDNGAGCFLEVSPHPVLTIAVENTVADHGADSRVGVVGSLRRDEGGFERFASSVAEAHVAGVAVDWSAFYAGSGARAVTLPTYAFQRNRYWLTAGTGAGDAAALGLHAVDHPVLAAASRVGDRDEWVYTGRISPDSQPWIRDHVVFGIPIAPGTALVELALAAGAGVGCGALDEAVLEAPLVLDDEAGCRVQVTVGAPDDDGRREVAVYSAPDAGRDDEAPEPVCHVRGWLTAESASPVPGAAQWPPAGAEPIPVDALYERMALAGLDYGPLFKGIRAAWRVGTGICTEVALPDDADDAGFVLHPALFDAALQGALVDKDPNASVEMPFTWSGVRSGRRVRSARVRIAASPETGLHVDMFDETGEPVMSIGGLVYRTVDPAQLEAVRGGGPESLYGVEWVPVPMGPAEPAGLVRVGWGADGFTDLDAVERAVAEGTGAPDAVLVRIDRNITSDVTSDAPASAAREAAEQMLATLQRWLASEALGGTRLVAVTRGAVALDGETPDIAQASAWGLGRSVQTEHPGRIVLVDLDADGADDADVPWDALLAADEPQLAVRAGRVSAPRLARVPAVAADATRSLDPDGTVLVTGGTGGLGVVFARHLAATHRVKNLVLVSRRGPDADGAVELEAELTALGARVRIEACDIGDRDQVVALLDSLEAPLTAVVHTAGVLADGVIESVTPEQLAEVMRPKVDAAWLLHELTADTDLSAFVLFSSGASLFGNPGQACYAAANAGLDAMAQRLRADGVPATSLAWGLWGDGAGMAGRLDSTDVARIESAGVALLPVDSGLELFDYSLGLDAGLLAPVQLDLAALRAQARTGALPPLLRGLVRVPARTAEAAGGSLVQRLAGVTDEDREQVVLELVQAQVSAVLGHESAAAVEPDRAFRDMGFDSLASVGLRNRLNKITGLRLPATLVFDHPNAAAVARYLLESVEPEAVTGGRADDDTAGIRAVLASIPIDRLRQAGLLDTLFDLARGEVPEEETRDGGDGSVDDLDAEALIRMARGDR</sequence>
<dbReference type="InterPro" id="IPR057326">
    <property type="entry name" value="KR_dom"/>
</dbReference>
<dbReference type="Pfam" id="PF02801">
    <property type="entry name" value="Ketoacyl-synt_C"/>
    <property type="match status" value="1"/>
</dbReference>
<feature type="region of interest" description="C-terminal hotdog fold" evidence="8">
    <location>
        <begin position="1079"/>
        <end position="1213"/>
    </location>
</feature>
<dbReference type="SMART" id="SM00825">
    <property type="entry name" value="PKS_KS"/>
    <property type="match status" value="1"/>
</dbReference>
<dbReference type="InterPro" id="IPR020807">
    <property type="entry name" value="PKS_DH"/>
</dbReference>
<dbReference type="InterPro" id="IPR020841">
    <property type="entry name" value="PKS_Beta-ketoAc_synthase_dom"/>
</dbReference>
<evidence type="ECO:0000259" key="11">
    <source>
        <dbReference type="PROSITE" id="PS52019"/>
    </source>
</evidence>
<dbReference type="GO" id="GO:0004315">
    <property type="term" value="F:3-oxoacyl-[acyl-carrier-protein] synthase activity"/>
    <property type="evidence" value="ECO:0007669"/>
    <property type="project" value="InterPro"/>
</dbReference>
<dbReference type="Pfam" id="PF22953">
    <property type="entry name" value="SpnB_Rossmann"/>
    <property type="match status" value="1"/>
</dbReference>
<evidence type="ECO:0000256" key="1">
    <source>
        <dbReference type="ARBA" id="ARBA00004792"/>
    </source>
</evidence>
<keyword evidence="2" id="KW-0596">Phosphopantetheine</keyword>
<dbReference type="InterPro" id="IPR014031">
    <property type="entry name" value="Ketoacyl_synth_C"/>
</dbReference>
<dbReference type="Gene3D" id="3.40.50.720">
    <property type="entry name" value="NAD(P)-binding Rossmann-like Domain"/>
    <property type="match status" value="1"/>
</dbReference>
<dbReference type="InterPro" id="IPR032821">
    <property type="entry name" value="PKS_assoc"/>
</dbReference>
<dbReference type="CDD" id="cd00833">
    <property type="entry name" value="PKS"/>
    <property type="match status" value="1"/>
</dbReference>
<dbReference type="InterPro" id="IPR016036">
    <property type="entry name" value="Malonyl_transacylase_ACP-bd"/>
</dbReference>
<feature type="domain" description="Carrier" evidence="9">
    <location>
        <begin position="1688"/>
        <end position="1763"/>
    </location>
</feature>
<comment type="caution">
    <text evidence="12">The sequence shown here is derived from an EMBL/GenBank/DDBJ whole genome shotgun (WGS) entry which is preliminary data.</text>
</comment>
<dbReference type="Pfam" id="PF08659">
    <property type="entry name" value="KR"/>
    <property type="match status" value="1"/>
</dbReference>
<dbReference type="InterPro" id="IPR055123">
    <property type="entry name" value="SpnB-like_Rossmann"/>
</dbReference>
<evidence type="ECO:0000256" key="8">
    <source>
        <dbReference type="PROSITE-ProRule" id="PRU01363"/>
    </source>
</evidence>
<evidence type="ECO:0000256" key="4">
    <source>
        <dbReference type="ARBA" id="ARBA00022679"/>
    </source>
</evidence>
<evidence type="ECO:0000256" key="2">
    <source>
        <dbReference type="ARBA" id="ARBA00022450"/>
    </source>
</evidence>
<evidence type="ECO:0000313" key="12">
    <source>
        <dbReference type="EMBL" id="MQS13791.1"/>
    </source>
</evidence>
<dbReference type="GO" id="GO:0033068">
    <property type="term" value="P:macrolide biosynthetic process"/>
    <property type="evidence" value="ECO:0007669"/>
    <property type="project" value="UniProtKB-ARBA"/>
</dbReference>
<dbReference type="FunFam" id="3.40.47.10:FF:000019">
    <property type="entry name" value="Polyketide synthase type I"/>
    <property type="match status" value="1"/>
</dbReference>
<dbReference type="Proteomes" id="UP000450000">
    <property type="component" value="Unassembled WGS sequence"/>
</dbReference>
<dbReference type="InterPro" id="IPR016039">
    <property type="entry name" value="Thiolase-like"/>
</dbReference>
<dbReference type="SUPFAM" id="SSF52151">
    <property type="entry name" value="FabD/lysophospholipase-like"/>
    <property type="match status" value="1"/>
</dbReference>
<reference evidence="12 13" key="1">
    <citation type="submission" date="2019-09" db="EMBL/GenBank/DDBJ databases">
        <title>Genome Sequences of Streptomyces kaniharaensis ATCC 21070.</title>
        <authorList>
            <person name="Zhu W."/>
            <person name="De Crecy-Lagard V."/>
            <person name="Richards N.G."/>
        </authorList>
    </citation>
    <scope>NUCLEOTIDE SEQUENCE [LARGE SCALE GENOMIC DNA]</scope>
    <source>
        <strain evidence="12 13">SF-557</strain>
    </source>
</reference>
<dbReference type="Pfam" id="PF21089">
    <property type="entry name" value="PKS_DH_N"/>
    <property type="match status" value="1"/>
</dbReference>
<keyword evidence="4" id="KW-0808">Transferase</keyword>
<dbReference type="Gene3D" id="3.30.70.3290">
    <property type="match status" value="1"/>
</dbReference>
<keyword evidence="3" id="KW-0597">Phosphoprotein</keyword>
<dbReference type="SMART" id="SM00822">
    <property type="entry name" value="PKS_KR"/>
    <property type="match status" value="1"/>
</dbReference>
<dbReference type="Gene3D" id="3.40.47.10">
    <property type="match status" value="1"/>
</dbReference>
<dbReference type="GO" id="GO:0006633">
    <property type="term" value="P:fatty acid biosynthetic process"/>
    <property type="evidence" value="ECO:0007669"/>
    <property type="project" value="InterPro"/>
</dbReference>
<evidence type="ECO:0000256" key="5">
    <source>
        <dbReference type="ARBA" id="ARBA00023194"/>
    </source>
</evidence>
<dbReference type="PANTHER" id="PTHR43775">
    <property type="entry name" value="FATTY ACID SYNTHASE"/>
    <property type="match status" value="1"/>
</dbReference>
<dbReference type="PANTHER" id="PTHR43775:SF51">
    <property type="entry name" value="INACTIVE PHENOLPHTHIOCEROL SYNTHESIS POLYKETIDE SYNTHASE TYPE I PKS1-RELATED"/>
    <property type="match status" value="1"/>
</dbReference>
<feature type="region of interest" description="N-terminal hotdog fold" evidence="8">
    <location>
        <begin position="940"/>
        <end position="1067"/>
    </location>
</feature>
<protein>
    <submittedName>
        <fullName evidence="12">SDR family NAD(P)-dependent oxidoreductase</fullName>
    </submittedName>
</protein>
<dbReference type="InterPro" id="IPR009081">
    <property type="entry name" value="PP-bd_ACP"/>
</dbReference>
<dbReference type="InterPro" id="IPR049552">
    <property type="entry name" value="PKS_DH_N"/>
</dbReference>
<dbReference type="InterPro" id="IPR036291">
    <property type="entry name" value="NAD(P)-bd_dom_sf"/>
</dbReference>
<comment type="pathway">
    <text evidence="1">Antibiotic biosynthesis.</text>
</comment>
<keyword evidence="6" id="KW-0511">Multifunctional enzyme</keyword>
<dbReference type="PROSITE" id="PS00606">
    <property type="entry name" value="KS3_1"/>
    <property type="match status" value="1"/>
</dbReference>
<evidence type="ECO:0000259" key="9">
    <source>
        <dbReference type="PROSITE" id="PS50075"/>
    </source>
</evidence>
<evidence type="ECO:0000256" key="7">
    <source>
        <dbReference type="ARBA" id="ARBA00023315"/>
    </source>
</evidence>
<dbReference type="InterPro" id="IPR050091">
    <property type="entry name" value="PKS_NRPS_Biosynth_Enz"/>
</dbReference>
<dbReference type="OrthoDB" id="9778690at2"/>
<accession>A0A6N7KQR0</accession>
<dbReference type="Gene3D" id="1.10.1200.10">
    <property type="entry name" value="ACP-like"/>
    <property type="match status" value="1"/>
</dbReference>
<dbReference type="PROSITE" id="PS00012">
    <property type="entry name" value="PHOSPHOPANTETHEINE"/>
    <property type="match status" value="1"/>
</dbReference>
<dbReference type="PROSITE" id="PS52019">
    <property type="entry name" value="PKS_MFAS_DH"/>
    <property type="match status" value="1"/>
</dbReference>
<dbReference type="InterPro" id="IPR018201">
    <property type="entry name" value="Ketoacyl_synth_AS"/>
</dbReference>
<dbReference type="SUPFAM" id="SSF55048">
    <property type="entry name" value="Probable ACP-binding domain of malonyl-CoA ACP transacylase"/>
    <property type="match status" value="1"/>
</dbReference>
<dbReference type="SMART" id="SM00826">
    <property type="entry name" value="PKS_DH"/>
    <property type="match status" value="1"/>
</dbReference>
<organism evidence="12 13">
    <name type="scientific">Streptomyces kaniharaensis</name>
    <dbReference type="NCBI Taxonomy" id="212423"/>
    <lineage>
        <taxon>Bacteria</taxon>
        <taxon>Bacillati</taxon>
        <taxon>Actinomycetota</taxon>
        <taxon>Actinomycetes</taxon>
        <taxon>Kitasatosporales</taxon>
        <taxon>Streptomycetaceae</taxon>
        <taxon>Streptomyces</taxon>
    </lineage>
</organism>
<dbReference type="GO" id="GO:0031177">
    <property type="term" value="F:phosphopantetheine binding"/>
    <property type="evidence" value="ECO:0007669"/>
    <property type="project" value="InterPro"/>
</dbReference>
<feature type="domain" description="PKS/mFAS DH" evidence="11">
    <location>
        <begin position="940"/>
        <end position="1213"/>
    </location>
</feature>
<dbReference type="SUPFAM" id="SSF51735">
    <property type="entry name" value="NAD(P)-binding Rossmann-fold domains"/>
    <property type="match status" value="2"/>
</dbReference>
<dbReference type="InterPro" id="IPR014030">
    <property type="entry name" value="Ketoacyl_synth_N"/>
</dbReference>
<dbReference type="InterPro" id="IPR020806">
    <property type="entry name" value="PKS_PP-bd"/>
</dbReference>
<evidence type="ECO:0000256" key="3">
    <source>
        <dbReference type="ARBA" id="ARBA00022553"/>
    </source>
</evidence>
<dbReference type="Gene3D" id="3.10.129.110">
    <property type="entry name" value="Polyketide synthase dehydratase"/>
    <property type="match status" value="1"/>
</dbReference>
<dbReference type="SMART" id="SM00827">
    <property type="entry name" value="PKS_AT"/>
    <property type="match status" value="1"/>
</dbReference>
<dbReference type="InterPro" id="IPR036736">
    <property type="entry name" value="ACP-like_sf"/>
</dbReference>
<dbReference type="InterPro" id="IPR042104">
    <property type="entry name" value="PKS_dehydratase_sf"/>
</dbReference>
<dbReference type="InterPro" id="IPR049900">
    <property type="entry name" value="PKS_mFAS_DH"/>
</dbReference>
<dbReference type="InterPro" id="IPR006162">
    <property type="entry name" value="Ppantetheine_attach_site"/>
</dbReference>
<dbReference type="GO" id="GO:0004312">
    <property type="term" value="F:fatty acid synthase activity"/>
    <property type="evidence" value="ECO:0007669"/>
    <property type="project" value="TreeGrafter"/>
</dbReference>
<dbReference type="InterPro" id="IPR014043">
    <property type="entry name" value="Acyl_transferase_dom"/>
</dbReference>
<dbReference type="SMART" id="SM01294">
    <property type="entry name" value="PKS_PP_betabranch"/>
    <property type="match status" value="1"/>
</dbReference>
<gene>
    <name evidence="12" type="ORF">F7Q99_16315</name>
</gene>
<feature type="domain" description="Ketosynthase family 3 (KS3)" evidence="10">
    <location>
        <begin position="38"/>
        <end position="462"/>
    </location>
</feature>
<evidence type="ECO:0000256" key="6">
    <source>
        <dbReference type="ARBA" id="ARBA00023268"/>
    </source>
</evidence>
<dbReference type="SMART" id="SM00823">
    <property type="entry name" value="PKS_PP"/>
    <property type="match status" value="1"/>
</dbReference>
<feature type="active site" description="Proton donor; for dehydratase activity" evidence="8">
    <location>
        <position position="1138"/>
    </location>
</feature>
<dbReference type="Gene3D" id="3.40.366.10">
    <property type="entry name" value="Malonyl-Coenzyme A Acyl Carrier Protein, domain 2"/>
    <property type="match status" value="1"/>
</dbReference>
<dbReference type="Pfam" id="PF00698">
    <property type="entry name" value="Acyl_transf_1"/>
    <property type="match status" value="1"/>
</dbReference>
<name>A0A6N7KQR0_9ACTN</name>
<dbReference type="InterPro" id="IPR001227">
    <property type="entry name" value="Ac_transferase_dom_sf"/>
</dbReference>
<feature type="active site" description="Proton acceptor; for dehydratase activity" evidence="8">
    <location>
        <position position="972"/>
    </location>
</feature>
<proteinExistence type="predicted"/>
<dbReference type="FunFam" id="1.10.1200.10:FF:000007">
    <property type="entry name" value="Probable polyketide synthase pks17"/>
    <property type="match status" value="1"/>
</dbReference>
<dbReference type="InterPro" id="IPR013968">
    <property type="entry name" value="PKS_KR"/>
</dbReference>
<evidence type="ECO:0000313" key="13">
    <source>
        <dbReference type="Proteomes" id="UP000450000"/>
    </source>
</evidence>
<dbReference type="SUPFAM" id="SSF47336">
    <property type="entry name" value="ACP-like"/>
    <property type="match status" value="1"/>
</dbReference>
<keyword evidence="5" id="KW-0045">Antibiotic biosynthesis</keyword>
<dbReference type="Pfam" id="PF00109">
    <property type="entry name" value="ketoacyl-synt"/>
    <property type="match status" value="1"/>
</dbReference>
<dbReference type="FunFam" id="3.40.366.10:FF:000002">
    <property type="entry name" value="Probable polyketide synthase 2"/>
    <property type="match status" value="1"/>
</dbReference>
<dbReference type="EMBL" id="WBOF01000001">
    <property type="protein sequence ID" value="MQS13791.1"/>
    <property type="molecule type" value="Genomic_DNA"/>
</dbReference>
<keyword evidence="13" id="KW-1185">Reference proteome</keyword>
<dbReference type="Pfam" id="PF16197">
    <property type="entry name" value="KAsynt_C_assoc"/>
    <property type="match status" value="1"/>
</dbReference>
<dbReference type="InterPro" id="IPR049551">
    <property type="entry name" value="PKS_DH_C"/>
</dbReference>